<name>A0AAE9XT97_9PROT</name>
<evidence type="ECO:0000313" key="2">
    <source>
        <dbReference type="EMBL" id="WCL53795.1"/>
    </source>
</evidence>
<dbReference type="KEGG" id="gso:PH603_14740"/>
<protein>
    <submittedName>
        <fullName evidence="2">Uncharacterized protein</fullName>
    </submittedName>
</protein>
<organism evidence="2 3">
    <name type="scientific">Gimibacter soli</name>
    <dbReference type="NCBI Taxonomy" id="3024400"/>
    <lineage>
        <taxon>Bacteria</taxon>
        <taxon>Pseudomonadati</taxon>
        <taxon>Pseudomonadota</taxon>
        <taxon>Alphaproteobacteria</taxon>
        <taxon>Kordiimonadales</taxon>
        <taxon>Temperatibacteraceae</taxon>
        <taxon>Gimibacter</taxon>
    </lineage>
</organism>
<keyword evidence="1" id="KW-1133">Transmembrane helix</keyword>
<accession>A0AAE9XT97</accession>
<gene>
    <name evidence="2" type="ORF">PH603_14740</name>
</gene>
<keyword evidence="3" id="KW-1185">Reference proteome</keyword>
<dbReference type="Proteomes" id="UP001217500">
    <property type="component" value="Chromosome"/>
</dbReference>
<feature type="transmembrane region" description="Helical" evidence="1">
    <location>
        <begin position="7"/>
        <end position="26"/>
    </location>
</feature>
<keyword evidence="1" id="KW-0812">Transmembrane</keyword>
<dbReference type="AlphaFoldDB" id="A0AAE9XT97"/>
<reference evidence="2" key="1">
    <citation type="submission" date="2023-01" db="EMBL/GenBank/DDBJ databases">
        <title>The genome sequence of Kordiimonadaceae bacterium 6D33.</title>
        <authorList>
            <person name="Liu Y."/>
        </authorList>
    </citation>
    <scope>NUCLEOTIDE SEQUENCE</scope>
    <source>
        <strain evidence="2">6D33</strain>
    </source>
</reference>
<keyword evidence="1" id="KW-0472">Membrane</keyword>
<feature type="transmembrane region" description="Helical" evidence="1">
    <location>
        <begin position="64"/>
        <end position="82"/>
    </location>
</feature>
<evidence type="ECO:0000313" key="3">
    <source>
        <dbReference type="Proteomes" id="UP001217500"/>
    </source>
</evidence>
<dbReference type="EMBL" id="CP116805">
    <property type="protein sequence ID" value="WCL53795.1"/>
    <property type="molecule type" value="Genomic_DNA"/>
</dbReference>
<sequence length="112" mass="12401">MADLILLTLRTLVVGAFGVLIAYSLIDGFSSKTLLMSGYSRRRHPETGKVSHRANKVTRGKNPVRYWIGMAVFLGLYLYVLFDMAPAVRNDWDEYLGEVTDAAAEAAPFSGE</sequence>
<proteinExistence type="predicted"/>
<evidence type="ECO:0000256" key="1">
    <source>
        <dbReference type="SAM" id="Phobius"/>
    </source>
</evidence>
<dbReference type="RefSeq" id="WP_289503403.1">
    <property type="nucleotide sequence ID" value="NZ_CP116805.1"/>
</dbReference>